<reference evidence="4" key="2">
    <citation type="submission" date="2025-09" db="UniProtKB">
        <authorList>
            <consortium name="Ensembl"/>
        </authorList>
    </citation>
    <scope>IDENTIFICATION</scope>
</reference>
<feature type="compositionally biased region" description="Basic residues" evidence="3">
    <location>
        <begin position="324"/>
        <end position="337"/>
    </location>
</feature>
<feature type="compositionally biased region" description="Low complexity" evidence="3">
    <location>
        <begin position="62"/>
        <end position="73"/>
    </location>
</feature>
<dbReference type="GO" id="GO:0019901">
    <property type="term" value="F:protein kinase binding"/>
    <property type="evidence" value="ECO:0007669"/>
    <property type="project" value="TreeGrafter"/>
</dbReference>
<name>A0A667HFA0_LYNCA</name>
<organism evidence="4 5">
    <name type="scientific">Lynx canadensis</name>
    <name type="common">Canada lynx</name>
    <name type="synonym">Felis canadensis</name>
    <dbReference type="NCBI Taxonomy" id="61383"/>
    <lineage>
        <taxon>Eukaryota</taxon>
        <taxon>Metazoa</taxon>
        <taxon>Chordata</taxon>
        <taxon>Craniata</taxon>
        <taxon>Vertebrata</taxon>
        <taxon>Euteleostomi</taxon>
        <taxon>Mammalia</taxon>
        <taxon>Eutheria</taxon>
        <taxon>Laurasiatheria</taxon>
        <taxon>Carnivora</taxon>
        <taxon>Feliformia</taxon>
        <taxon>Felidae</taxon>
        <taxon>Felinae</taxon>
        <taxon>Lynx</taxon>
    </lineage>
</organism>
<dbReference type="AlphaFoldDB" id="A0A667HFA0"/>
<dbReference type="Pfam" id="PF15170">
    <property type="entry name" value="CaM-KIIN"/>
    <property type="match status" value="1"/>
</dbReference>
<evidence type="ECO:0000256" key="3">
    <source>
        <dbReference type="SAM" id="MobiDB-lite"/>
    </source>
</evidence>
<dbReference type="PANTHER" id="PTHR31007">
    <property type="entry name" value="CALCIUM/CALMODULIN-DEPENDENT PROTEIN KINASE II INHIBITOR 2"/>
    <property type="match status" value="1"/>
</dbReference>
<sequence length="551" mass="57406">TPRGRGAGGGRGGARRPPGRGGARGGPQGAGGPAGAGGGGRKRAAARAGPRGPVTSRGFQGSLLAAPGPLVPALLPPSSPRLASAPRPAFLARSSLAGWLLRPSRLLRALPLSAFPLRPSFSPRRPGPLSSPLLPRPLRAGPIAASPFFSPSLPPLVRSPPSLPPGPPASLSLLCFSRRLPPGFSLPSLPPGILSPPPPCPPSSLAPLPLRPSPPRRSRLPSQPPRSRAAAAARTRRRTGPPGSPGCALLGPAPRGLAGTPSPPARGPARPPPSARARRGCESCSPLPEQQPLARRAGAQRSAGRSPGRSGGRRALAQRCPPAARRRHRRRRRRRSPRAVPGRPPPAPAPLTLSAAGGDAGGGGAAAEPPDATMSEVLPYGDEKLNPYGDGGDVGQIFSCRLQDTNNFFGAGQNKRPPKLGQIGRSKRVVIEDDRIDDVLKNNSIFWTGRFLQCTIKELFLCLTPLLSLLWSGGVGEICFLSAGCRQGGKGSFGRRGGVEDSVGWAQMAGKTVHWQGRCPRESLFHLDLHWSPCFLRFLPSLVGCAENEVP</sequence>
<feature type="region of interest" description="Disordered" evidence="3">
    <location>
        <begin position="1"/>
        <end position="85"/>
    </location>
</feature>
<dbReference type="PANTHER" id="PTHR31007:SF3">
    <property type="entry name" value="CALCIUM_CALMODULIN-DEPENDENT PROTEIN KINASE II INHIBITOR 1"/>
    <property type="match status" value="1"/>
</dbReference>
<evidence type="ECO:0000313" key="5">
    <source>
        <dbReference type="Proteomes" id="UP000472241"/>
    </source>
</evidence>
<dbReference type="Proteomes" id="UP000472241">
    <property type="component" value="Unplaced"/>
</dbReference>
<evidence type="ECO:0008006" key="6">
    <source>
        <dbReference type="Google" id="ProtNLM"/>
    </source>
</evidence>
<evidence type="ECO:0000256" key="2">
    <source>
        <dbReference type="ARBA" id="ARBA00023013"/>
    </source>
</evidence>
<evidence type="ECO:0000313" key="4">
    <source>
        <dbReference type="Ensembl" id="ENSLCNP00005018388.1"/>
    </source>
</evidence>
<reference evidence="4" key="1">
    <citation type="submission" date="2025-08" db="UniProtKB">
        <authorList>
            <consortium name="Ensembl"/>
        </authorList>
    </citation>
    <scope>IDENTIFICATION</scope>
</reference>
<accession>A0A667HFA0</accession>
<feature type="compositionally biased region" description="Gly residues" evidence="3">
    <location>
        <begin position="19"/>
        <end position="39"/>
    </location>
</feature>
<comment type="similarity">
    <text evidence="1">Belongs to the CAMK2N family.</text>
</comment>
<keyword evidence="5" id="KW-1185">Reference proteome</keyword>
<protein>
    <recommendedName>
        <fullName evidence="6">Calcium/calmodulin dependent protein kinase II inhibitor 1</fullName>
    </recommendedName>
</protein>
<feature type="compositionally biased region" description="Low complexity" evidence="3">
    <location>
        <begin position="294"/>
        <end position="323"/>
    </location>
</feature>
<feature type="region of interest" description="Disordered" evidence="3">
    <location>
        <begin position="192"/>
        <end position="372"/>
    </location>
</feature>
<dbReference type="InterPro" id="IPR026779">
    <property type="entry name" value="Camk2n"/>
</dbReference>
<dbReference type="GO" id="GO:0008427">
    <property type="term" value="F:calcium-dependent protein kinase inhibitor activity"/>
    <property type="evidence" value="ECO:0007669"/>
    <property type="project" value="TreeGrafter"/>
</dbReference>
<proteinExistence type="inferred from homology"/>
<feature type="compositionally biased region" description="Pro residues" evidence="3">
    <location>
        <begin position="261"/>
        <end position="274"/>
    </location>
</feature>
<feature type="compositionally biased region" description="Gly residues" evidence="3">
    <location>
        <begin position="1"/>
        <end position="12"/>
    </location>
</feature>
<evidence type="ECO:0000256" key="1">
    <source>
        <dbReference type="ARBA" id="ARBA00009996"/>
    </source>
</evidence>
<feature type="compositionally biased region" description="Pro residues" evidence="3">
    <location>
        <begin position="192"/>
        <end position="213"/>
    </location>
</feature>
<keyword evidence="2" id="KW-0649">Protein kinase inhibitor</keyword>
<dbReference type="Ensembl" id="ENSLCNT00005020623.1">
    <property type="protein sequence ID" value="ENSLCNP00005018388.1"/>
    <property type="gene ID" value="ENSLCNG00005012079.1"/>
</dbReference>